<name>A0ABU8I649_9SPHI</name>
<dbReference type="EMBL" id="JAYLLN010000021">
    <property type="protein sequence ID" value="MEI5985192.1"/>
    <property type="molecule type" value="Genomic_DNA"/>
</dbReference>
<comment type="caution">
    <text evidence="1">The sequence shown here is derived from an EMBL/GenBank/DDBJ whole genome shotgun (WGS) entry which is preliminary data.</text>
</comment>
<evidence type="ECO:0000313" key="2">
    <source>
        <dbReference type="Proteomes" id="UP001363035"/>
    </source>
</evidence>
<organism evidence="1 2">
    <name type="scientific">Sphingobacterium tenebrionis</name>
    <dbReference type="NCBI Taxonomy" id="3111775"/>
    <lineage>
        <taxon>Bacteria</taxon>
        <taxon>Pseudomonadati</taxon>
        <taxon>Bacteroidota</taxon>
        <taxon>Sphingobacteriia</taxon>
        <taxon>Sphingobacteriales</taxon>
        <taxon>Sphingobacteriaceae</taxon>
        <taxon>Sphingobacterium</taxon>
    </lineage>
</organism>
<keyword evidence="2" id="KW-1185">Reference proteome</keyword>
<evidence type="ECO:0008006" key="3">
    <source>
        <dbReference type="Google" id="ProtNLM"/>
    </source>
</evidence>
<accession>A0ABU8I649</accession>
<evidence type="ECO:0000313" key="1">
    <source>
        <dbReference type="EMBL" id="MEI5985192.1"/>
    </source>
</evidence>
<sequence>MHKTVYYAVAGLGLELQVPQTFNLDVILPSFTDFKSKFSEEIPIISRVEVSFNELSYDLKEAKLLSDISNFWQDRFKFYEYGDQYLTILKSEDGQFEWSMLSSKDFKKVRIKAASFNKYKENVLTWFLMVIFAQASLSENTILIHASVVENGLNAFAFLGKSGTGKSTHSRLWLENIPGFSLLNDDNPAIRLINGEVLIFGTPWSGKTACYRNEKRKLAGFVRLKQGPQNTLTFMENTDKLISVLPSCSAIRWNADLFSSMTDILIQIVQIIPIANLVCLPNAEAASLSYTNLST</sequence>
<dbReference type="InterPro" id="IPR027417">
    <property type="entry name" value="P-loop_NTPase"/>
</dbReference>
<dbReference type="Gene3D" id="3.40.50.300">
    <property type="entry name" value="P-loop containing nucleotide triphosphate hydrolases"/>
    <property type="match status" value="1"/>
</dbReference>
<dbReference type="Proteomes" id="UP001363035">
    <property type="component" value="Unassembled WGS sequence"/>
</dbReference>
<reference evidence="1 2" key="1">
    <citation type="submission" date="2024-01" db="EMBL/GenBank/DDBJ databases">
        <title>Sphingobacterium tenebrionis sp. nov., a novel endophyte isolated from tenebrio molitor intestines.</title>
        <authorList>
            <person name="Zhang C."/>
        </authorList>
    </citation>
    <scope>NUCLEOTIDE SEQUENCE [LARGE SCALE GENOMIC DNA]</scope>
    <source>
        <strain evidence="1 2">PU5-4</strain>
    </source>
</reference>
<dbReference type="RefSeq" id="WP_134776385.1">
    <property type="nucleotide sequence ID" value="NZ_JAYLLN010000021.1"/>
</dbReference>
<proteinExistence type="predicted"/>
<protein>
    <recommendedName>
        <fullName evidence="3">Phosphoenolpyruvate carboxykinase</fullName>
    </recommendedName>
</protein>
<dbReference type="SUPFAM" id="SSF53795">
    <property type="entry name" value="PEP carboxykinase-like"/>
    <property type="match status" value="1"/>
</dbReference>
<gene>
    <name evidence="1" type="ORF">VJ786_09780</name>
</gene>